<dbReference type="Gene3D" id="3.10.350.10">
    <property type="entry name" value="LysM domain"/>
    <property type="match status" value="2"/>
</dbReference>
<organism evidence="2 3">
    <name type="scientific">Oceanobacillus arenosus</name>
    <dbReference type="NCBI Taxonomy" id="1229153"/>
    <lineage>
        <taxon>Bacteria</taxon>
        <taxon>Bacillati</taxon>
        <taxon>Bacillota</taxon>
        <taxon>Bacilli</taxon>
        <taxon>Bacillales</taxon>
        <taxon>Bacillaceae</taxon>
        <taxon>Oceanobacillus</taxon>
    </lineage>
</organism>
<dbReference type="SUPFAM" id="SSF54106">
    <property type="entry name" value="LysM domain"/>
    <property type="match status" value="2"/>
</dbReference>
<evidence type="ECO:0000313" key="3">
    <source>
        <dbReference type="Proteomes" id="UP000257143"/>
    </source>
</evidence>
<dbReference type="Gene3D" id="2.70.70.10">
    <property type="entry name" value="Glucose Permease (Domain IIA)"/>
    <property type="match status" value="1"/>
</dbReference>
<evidence type="ECO:0000259" key="1">
    <source>
        <dbReference type="PROSITE" id="PS51782"/>
    </source>
</evidence>
<dbReference type="InterPro" id="IPR011055">
    <property type="entry name" value="Dup_hybrid_motif"/>
</dbReference>
<dbReference type="PROSITE" id="PS51782">
    <property type="entry name" value="LYSM"/>
    <property type="match status" value="2"/>
</dbReference>
<proteinExistence type="predicted"/>
<accession>A0A3D8PXV4</accession>
<feature type="domain" description="LysM" evidence="1">
    <location>
        <begin position="200"/>
        <end position="243"/>
    </location>
</feature>
<dbReference type="InterPro" id="IPR050570">
    <property type="entry name" value="Cell_wall_metabolism_enzyme"/>
</dbReference>
<dbReference type="CDD" id="cd12797">
    <property type="entry name" value="M23_peptidase"/>
    <property type="match status" value="1"/>
</dbReference>
<feature type="domain" description="LysM" evidence="1">
    <location>
        <begin position="149"/>
        <end position="192"/>
    </location>
</feature>
<dbReference type="SUPFAM" id="SSF51261">
    <property type="entry name" value="Duplicated hybrid motif"/>
    <property type="match status" value="1"/>
</dbReference>
<dbReference type="RefSeq" id="WP_115771880.1">
    <property type="nucleotide sequence ID" value="NZ_PIOC01000008.1"/>
</dbReference>
<dbReference type="InterPro" id="IPR018392">
    <property type="entry name" value="LysM"/>
</dbReference>
<dbReference type="EMBL" id="PIOC01000008">
    <property type="protein sequence ID" value="RDW20834.1"/>
    <property type="molecule type" value="Genomic_DNA"/>
</dbReference>
<dbReference type="CDD" id="cd00118">
    <property type="entry name" value="LysM"/>
    <property type="match status" value="2"/>
</dbReference>
<dbReference type="Proteomes" id="UP000257143">
    <property type="component" value="Unassembled WGS sequence"/>
</dbReference>
<dbReference type="SMART" id="SM00257">
    <property type="entry name" value="LysM"/>
    <property type="match status" value="2"/>
</dbReference>
<keyword evidence="3" id="KW-1185">Reference proteome</keyword>
<evidence type="ECO:0000313" key="2">
    <source>
        <dbReference type="EMBL" id="RDW20834.1"/>
    </source>
</evidence>
<dbReference type="InterPro" id="IPR016047">
    <property type="entry name" value="M23ase_b-sheet_dom"/>
</dbReference>
<name>A0A3D8PXV4_9BACI</name>
<dbReference type="GO" id="GO:0004222">
    <property type="term" value="F:metalloendopeptidase activity"/>
    <property type="evidence" value="ECO:0007669"/>
    <property type="project" value="TreeGrafter"/>
</dbReference>
<protein>
    <recommendedName>
        <fullName evidence="1">LysM domain-containing protein</fullName>
    </recommendedName>
</protein>
<gene>
    <name evidence="2" type="ORF">CWR48_04620</name>
</gene>
<dbReference type="Pfam" id="PF01551">
    <property type="entry name" value="Peptidase_M23"/>
    <property type="match status" value="1"/>
</dbReference>
<sequence>MSTTFIMPTEGRITSPFGYRKDPITGKNSSWHQGVDIAKSGNVDVNASADGTVTRVGPLSTYGNVVMILHNINGKTYETNYAHLHSYSVKVGQKVKQGQRIGRMGSTGRVTGQHLHFEIHDGRYAPGQPNAVDPMKLVGKDLSPKPSGSTYTVKKGDTLWGIANSNKMTVNQLKNLNGLKSDTIYPGQKLKLSGSPSTTNYYTVIKGDTLWGISQKYNTTVSKIKSLNGLKSDLIKPGQNLRVK</sequence>
<dbReference type="AlphaFoldDB" id="A0A3D8PXV4"/>
<comment type="caution">
    <text evidence="2">The sequence shown here is derived from an EMBL/GenBank/DDBJ whole genome shotgun (WGS) entry which is preliminary data.</text>
</comment>
<dbReference type="PANTHER" id="PTHR21666:SF270">
    <property type="entry name" value="MUREIN HYDROLASE ACTIVATOR ENVC"/>
    <property type="match status" value="1"/>
</dbReference>
<reference evidence="3" key="1">
    <citation type="submission" date="2017-11" db="EMBL/GenBank/DDBJ databases">
        <authorList>
            <person name="Zhu W."/>
        </authorList>
    </citation>
    <scope>NUCLEOTIDE SEQUENCE [LARGE SCALE GENOMIC DNA]</scope>
    <source>
        <strain evidence="3">CAU 1183</strain>
    </source>
</reference>
<dbReference type="Pfam" id="PF01476">
    <property type="entry name" value="LysM"/>
    <property type="match status" value="2"/>
</dbReference>
<dbReference type="OrthoDB" id="9805070at2"/>
<dbReference type="PANTHER" id="PTHR21666">
    <property type="entry name" value="PEPTIDASE-RELATED"/>
    <property type="match status" value="1"/>
</dbReference>
<dbReference type="InterPro" id="IPR036779">
    <property type="entry name" value="LysM_dom_sf"/>
</dbReference>